<dbReference type="EMBL" id="JAINDJ010000008">
    <property type="protein sequence ID" value="KAG9439055.1"/>
    <property type="molecule type" value="Genomic_DNA"/>
</dbReference>
<keyword evidence="4" id="KW-0804">Transcription</keyword>
<name>A0AAV7DR52_ARIFI</name>
<feature type="domain" description="TCP" evidence="6">
    <location>
        <begin position="158"/>
        <end position="216"/>
    </location>
</feature>
<dbReference type="GO" id="GO:0043565">
    <property type="term" value="F:sequence-specific DNA binding"/>
    <property type="evidence" value="ECO:0007669"/>
    <property type="project" value="TreeGrafter"/>
</dbReference>
<dbReference type="GO" id="GO:0005634">
    <property type="term" value="C:nucleus"/>
    <property type="evidence" value="ECO:0007669"/>
    <property type="project" value="UniProtKB-SubCell"/>
</dbReference>
<dbReference type="GO" id="GO:0003700">
    <property type="term" value="F:DNA-binding transcription factor activity"/>
    <property type="evidence" value="ECO:0007669"/>
    <property type="project" value="InterPro"/>
</dbReference>
<dbReference type="PANTHER" id="PTHR31072">
    <property type="entry name" value="TRANSCRIPTION FACTOR TCP4-RELATED"/>
    <property type="match status" value="1"/>
</dbReference>
<comment type="caution">
    <text evidence="7">The sequence shown here is derived from an EMBL/GenBank/DDBJ whole genome shotgun (WGS) entry which is preliminary data.</text>
</comment>
<evidence type="ECO:0000256" key="2">
    <source>
        <dbReference type="ARBA" id="ARBA00023015"/>
    </source>
</evidence>
<dbReference type="PANTHER" id="PTHR31072:SF147">
    <property type="entry name" value="TRANSCRIPTION FACTOR TCP13"/>
    <property type="match status" value="1"/>
</dbReference>
<evidence type="ECO:0000313" key="8">
    <source>
        <dbReference type="Proteomes" id="UP000825729"/>
    </source>
</evidence>
<accession>A0AAV7DR52</accession>
<dbReference type="Pfam" id="PF03634">
    <property type="entry name" value="TCP"/>
    <property type="match status" value="1"/>
</dbReference>
<organism evidence="7 8">
    <name type="scientific">Aristolochia fimbriata</name>
    <name type="common">White veined hardy Dutchman's pipe vine</name>
    <dbReference type="NCBI Taxonomy" id="158543"/>
    <lineage>
        <taxon>Eukaryota</taxon>
        <taxon>Viridiplantae</taxon>
        <taxon>Streptophyta</taxon>
        <taxon>Embryophyta</taxon>
        <taxon>Tracheophyta</taxon>
        <taxon>Spermatophyta</taxon>
        <taxon>Magnoliopsida</taxon>
        <taxon>Magnoliidae</taxon>
        <taxon>Piperales</taxon>
        <taxon>Aristolochiaceae</taxon>
        <taxon>Aristolochia</taxon>
    </lineage>
</organism>
<protein>
    <recommendedName>
        <fullName evidence="6">TCP domain-containing protein</fullName>
    </recommendedName>
</protein>
<keyword evidence="3" id="KW-0238">DNA-binding</keyword>
<evidence type="ECO:0000313" key="7">
    <source>
        <dbReference type="EMBL" id="KAG9439055.1"/>
    </source>
</evidence>
<keyword evidence="8" id="KW-1185">Reference proteome</keyword>
<evidence type="ECO:0000256" key="5">
    <source>
        <dbReference type="ARBA" id="ARBA00023242"/>
    </source>
</evidence>
<keyword evidence="2" id="KW-0805">Transcription regulation</keyword>
<dbReference type="AlphaFoldDB" id="A0AAV7DR52"/>
<keyword evidence="5" id="KW-0539">Nucleus</keyword>
<evidence type="ECO:0000256" key="1">
    <source>
        <dbReference type="ARBA" id="ARBA00004123"/>
    </source>
</evidence>
<sequence length="251" mass="27834">MRYSTLILSPVAIVFVAVFNVATAIPNIVFLASKAVWKGPREVDQTPNSPPPFLPGTSISSFGGFCLRYGSYCAQIYFHMNTRRENAFPSNNKQVEGVVLVSGNNSSNICEYGKKKKSNNNNSNSNIIVPAGCSSRSSRPWSILKDPRIVRVSRSLGGKDRHSKVRTIRGLRDRRVRLSVQTAIQLYDLQDRLGLNQPSKVVDWLLAAAQQDIDNLPPLPLMPLDNFMMHYAAASASAPAHHHHLHHHQLG</sequence>
<dbReference type="Proteomes" id="UP000825729">
    <property type="component" value="Unassembled WGS sequence"/>
</dbReference>
<dbReference type="InterPro" id="IPR005333">
    <property type="entry name" value="Transcription_factor_TCP"/>
</dbReference>
<comment type="subcellular location">
    <subcellularLocation>
        <location evidence="1">Nucleus</location>
    </subcellularLocation>
</comment>
<evidence type="ECO:0000259" key="6">
    <source>
        <dbReference type="PROSITE" id="PS51369"/>
    </source>
</evidence>
<dbReference type="PROSITE" id="PS51369">
    <property type="entry name" value="TCP"/>
    <property type="match status" value="1"/>
</dbReference>
<evidence type="ECO:0000256" key="3">
    <source>
        <dbReference type="ARBA" id="ARBA00023125"/>
    </source>
</evidence>
<dbReference type="InterPro" id="IPR017887">
    <property type="entry name" value="TF_TCP_subgr"/>
</dbReference>
<proteinExistence type="predicted"/>
<gene>
    <name evidence="7" type="ORF">H6P81_019220</name>
</gene>
<reference evidence="7 8" key="1">
    <citation type="submission" date="2021-07" db="EMBL/GenBank/DDBJ databases">
        <title>The Aristolochia fimbriata genome: insights into angiosperm evolution, floral development and chemical biosynthesis.</title>
        <authorList>
            <person name="Jiao Y."/>
        </authorList>
    </citation>
    <scope>NUCLEOTIDE SEQUENCE [LARGE SCALE GENOMIC DNA]</scope>
    <source>
        <strain evidence="7">IBCAS-2021</strain>
        <tissue evidence="7">Leaf</tissue>
    </source>
</reference>
<evidence type="ECO:0000256" key="4">
    <source>
        <dbReference type="ARBA" id="ARBA00023163"/>
    </source>
</evidence>